<dbReference type="Gene3D" id="1.10.3720.10">
    <property type="entry name" value="MetI-like"/>
    <property type="match status" value="1"/>
</dbReference>
<keyword evidence="7 9" id="KW-1133">Transmembrane helix</keyword>
<evidence type="ECO:0000256" key="2">
    <source>
        <dbReference type="ARBA" id="ARBA00010072"/>
    </source>
</evidence>
<evidence type="ECO:0000256" key="1">
    <source>
        <dbReference type="ARBA" id="ARBA00004429"/>
    </source>
</evidence>
<evidence type="ECO:0000313" key="11">
    <source>
        <dbReference type="EMBL" id="MBS9475501.1"/>
    </source>
</evidence>
<name>A0ABS5R3K8_9HYPH</name>
<protein>
    <submittedName>
        <fullName evidence="11">Amino acid ABC transporter permease</fullName>
    </submittedName>
</protein>
<evidence type="ECO:0000256" key="8">
    <source>
        <dbReference type="ARBA" id="ARBA00023136"/>
    </source>
</evidence>
<evidence type="ECO:0000256" key="4">
    <source>
        <dbReference type="ARBA" id="ARBA00022475"/>
    </source>
</evidence>
<evidence type="ECO:0000313" key="12">
    <source>
        <dbReference type="Proteomes" id="UP001166585"/>
    </source>
</evidence>
<dbReference type="Proteomes" id="UP001166585">
    <property type="component" value="Unassembled WGS sequence"/>
</dbReference>
<organism evidence="11 12">
    <name type="scientific">Ancylobacter radicis</name>
    <dbReference type="NCBI Taxonomy" id="2836179"/>
    <lineage>
        <taxon>Bacteria</taxon>
        <taxon>Pseudomonadati</taxon>
        <taxon>Pseudomonadota</taxon>
        <taxon>Alphaproteobacteria</taxon>
        <taxon>Hyphomicrobiales</taxon>
        <taxon>Xanthobacteraceae</taxon>
        <taxon>Ancylobacter</taxon>
    </lineage>
</organism>
<keyword evidence="3 9" id="KW-0813">Transport</keyword>
<keyword evidence="12" id="KW-1185">Reference proteome</keyword>
<dbReference type="InterPro" id="IPR043429">
    <property type="entry name" value="ArtM/GltK/GlnP/TcyL/YhdX-like"/>
</dbReference>
<dbReference type="PANTHER" id="PTHR30614">
    <property type="entry name" value="MEMBRANE COMPONENT OF AMINO ACID ABC TRANSPORTER"/>
    <property type="match status" value="1"/>
</dbReference>
<feature type="transmembrane region" description="Helical" evidence="9">
    <location>
        <begin position="84"/>
        <end position="103"/>
    </location>
</feature>
<keyword evidence="6" id="KW-0029">Amino-acid transport</keyword>
<dbReference type="NCBIfam" id="TIGR01726">
    <property type="entry name" value="HEQRo_perm_3TM"/>
    <property type="match status" value="1"/>
</dbReference>
<evidence type="ECO:0000256" key="3">
    <source>
        <dbReference type="ARBA" id="ARBA00022448"/>
    </source>
</evidence>
<dbReference type="InterPro" id="IPR000515">
    <property type="entry name" value="MetI-like"/>
</dbReference>
<dbReference type="PROSITE" id="PS50928">
    <property type="entry name" value="ABC_TM1"/>
    <property type="match status" value="1"/>
</dbReference>
<comment type="subcellular location">
    <subcellularLocation>
        <location evidence="1">Cell inner membrane</location>
        <topology evidence="1">Multi-pass membrane protein</topology>
    </subcellularLocation>
    <subcellularLocation>
        <location evidence="9">Cell membrane</location>
        <topology evidence="9">Multi-pass membrane protein</topology>
    </subcellularLocation>
</comment>
<feature type="transmembrane region" description="Helical" evidence="9">
    <location>
        <begin position="189"/>
        <end position="210"/>
    </location>
</feature>
<dbReference type="PANTHER" id="PTHR30614:SF0">
    <property type="entry name" value="L-CYSTINE TRANSPORT SYSTEM PERMEASE PROTEIN TCYL"/>
    <property type="match status" value="1"/>
</dbReference>
<keyword evidence="4" id="KW-1003">Cell membrane</keyword>
<proteinExistence type="inferred from homology"/>
<dbReference type="EMBL" id="JAHCQH010000002">
    <property type="protein sequence ID" value="MBS9475501.1"/>
    <property type="molecule type" value="Genomic_DNA"/>
</dbReference>
<dbReference type="RefSeq" id="WP_213753378.1">
    <property type="nucleotide sequence ID" value="NZ_JAHCQH010000002.1"/>
</dbReference>
<dbReference type="SUPFAM" id="SSF161098">
    <property type="entry name" value="MetI-like"/>
    <property type="match status" value="1"/>
</dbReference>
<sequence>MGFDGSAYVDALPRLLAVSWISLAITSSAMVAALIGAVGLLLLRVLKWRPLSLLLAALRSIVFGVPVLVLILFAYYVLPAAGLNLSPAVAGTLALALCSAFFMNEIFAGALSAIPPGQVEASAALGLRPFCVWTRVLLPQILRVSIGPLVNKFTILLKATALLSVITVTDMMRTAQQIYAVNYRPFETLLAAATIYVALNLLASRVGGALQSLAREGSR</sequence>
<evidence type="ECO:0000256" key="5">
    <source>
        <dbReference type="ARBA" id="ARBA00022692"/>
    </source>
</evidence>
<dbReference type="InterPro" id="IPR035906">
    <property type="entry name" value="MetI-like_sf"/>
</dbReference>
<dbReference type="Pfam" id="PF00528">
    <property type="entry name" value="BPD_transp_1"/>
    <property type="match status" value="1"/>
</dbReference>
<dbReference type="CDD" id="cd06261">
    <property type="entry name" value="TM_PBP2"/>
    <property type="match status" value="1"/>
</dbReference>
<feature type="transmembrane region" description="Helical" evidence="9">
    <location>
        <begin position="55"/>
        <end position="78"/>
    </location>
</feature>
<reference evidence="11" key="1">
    <citation type="submission" date="2021-05" db="EMBL/GenBank/DDBJ databases">
        <authorList>
            <person name="Sun Q."/>
            <person name="Inoue M."/>
        </authorList>
    </citation>
    <scope>NUCLEOTIDE SEQUENCE</scope>
    <source>
        <strain evidence="11">VKM B-3255</strain>
    </source>
</reference>
<keyword evidence="5 9" id="KW-0812">Transmembrane</keyword>
<keyword evidence="8 9" id="KW-0472">Membrane</keyword>
<comment type="similarity">
    <text evidence="2">Belongs to the binding-protein-dependent transport system permease family. HisMQ subfamily.</text>
</comment>
<feature type="domain" description="ABC transmembrane type-1" evidence="10">
    <location>
        <begin position="19"/>
        <end position="207"/>
    </location>
</feature>
<comment type="caution">
    <text evidence="11">The sequence shown here is derived from an EMBL/GenBank/DDBJ whole genome shotgun (WGS) entry which is preliminary data.</text>
</comment>
<dbReference type="InterPro" id="IPR010065">
    <property type="entry name" value="AA_ABC_transptr_permease_3TM"/>
</dbReference>
<accession>A0ABS5R3K8</accession>
<feature type="transmembrane region" description="Helical" evidence="9">
    <location>
        <begin position="20"/>
        <end position="43"/>
    </location>
</feature>
<evidence type="ECO:0000256" key="6">
    <source>
        <dbReference type="ARBA" id="ARBA00022970"/>
    </source>
</evidence>
<evidence type="ECO:0000256" key="9">
    <source>
        <dbReference type="RuleBase" id="RU363032"/>
    </source>
</evidence>
<gene>
    <name evidence="11" type="ORF">KIP89_00055</name>
</gene>
<evidence type="ECO:0000256" key="7">
    <source>
        <dbReference type="ARBA" id="ARBA00022989"/>
    </source>
</evidence>
<evidence type="ECO:0000259" key="10">
    <source>
        <dbReference type="PROSITE" id="PS50928"/>
    </source>
</evidence>